<proteinExistence type="predicted"/>
<organism evidence="2 3">
    <name type="scientific">Podospora aff. communis PSN243</name>
    <dbReference type="NCBI Taxonomy" id="3040156"/>
    <lineage>
        <taxon>Eukaryota</taxon>
        <taxon>Fungi</taxon>
        <taxon>Dikarya</taxon>
        <taxon>Ascomycota</taxon>
        <taxon>Pezizomycotina</taxon>
        <taxon>Sordariomycetes</taxon>
        <taxon>Sordariomycetidae</taxon>
        <taxon>Sordariales</taxon>
        <taxon>Podosporaceae</taxon>
        <taxon>Podospora</taxon>
    </lineage>
</organism>
<feature type="region of interest" description="Disordered" evidence="1">
    <location>
        <begin position="1"/>
        <end position="190"/>
    </location>
</feature>
<dbReference type="Proteomes" id="UP001321760">
    <property type="component" value="Unassembled WGS sequence"/>
</dbReference>
<feature type="compositionally biased region" description="Pro residues" evidence="1">
    <location>
        <begin position="154"/>
        <end position="165"/>
    </location>
</feature>
<gene>
    <name evidence="2" type="ORF">QBC34DRAFT_492147</name>
</gene>
<name>A0AAV9GZ63_9PEZI</name>
<evidence type="ECO:0000313" key="3">
    <source>
        <dbReference type="Proteomes" id="UP001321760"/>
    </source>
</evidence>
<feature type="compositionally biased region" description="Low complexity" evidence="1">
    <location>
        <begin position="268"/>
        <end position="288"/>
    </location>
</feature>
<dbReference type="AlphaFoldDB" id="A0AAV9GZ63"/>
<keyword evidence="3" id="KW-1185">Reference proteome</keyword>
<sequence length="288" mass="31930">MSRSSHDTKQSGHKSSRHQTYTEDNFPGESSKQSSSSHKSSKDEHTSGGVMGTVEQFLAPWPKFTGDAHLSRSKKDKDGRPSIIKDGKVVKTPAIADRFIRGEKDKTKGRQSAFEPGDGRRRARDQSVASSSSRQSRRDDDMESVYSARSSPHFPQPAPQYPQPMPFQDMQHPMEAEDWGQQPYGNPARPQYQLQLDAQRVGIKNVAMAGYYQGNCVARPTAQPAPSHHPDQNPGWNNGAYDGESAAEEDYDDWDDGTSTASVDGSVASSYSRRSRASSRATSRYSRR</sequence>
<evidence type="ECO:0000256" key="1">
    <source>
        <dbReference type="SAM" id="MobiDB-lite"/>
    </source>
</evidence>
<evidence type="ECO:0000313" key="2">
    <source>
        <dbReference type="EMBL" id="KAK4452602.1"/>
    </source>
</evidence>
<accession>A0AAV9GZ63</accession>
<feature type="region of interest" description="Disordered" evidence="1">
    <location>
        <begin position="217"/>
        <end position="288"/>
    </location>
</feature>
<comment type="caution">
    <text evidence="2">The sequence shown here is derived from an EMBL/GenBank/DDBJ whole genome shotgun (WGS) entry which is preliminary data.</text>
</comment>
<protein>
    <submittedName>
        <fullName evidence="2">Uncharacterized protein</fullName>
    </submittedName>
</protein>
<feature type="compositionally biased region" description="Basic and acidic residues" evidence="1">
    <location>
        <begin position="1"/>
        <end position="10"/>
    </location>
</feature>
<dbReference type="EMBL" id="MU865923">
    <property type="protein sequence ID" value="KAK4452602.1"/>
    <property type="molecule type" value="Genomic_DNA"/>
</dbReference>
<reference evidence="2" key="2">
    <citation type="submission" date="2023-05" db="EMBL/GenBank/DDBJ databases">
        <authorList>
            <consortium name="Lawrence Berkeley National Laboratory"/>
            <person name="Steindorff A."/>
            <person name="Hensen N."/>
            <person name="Bonometti L."/>
            <person name="Westerberg I."/>
            <person name="Brannstrom I.O."/>
            <person name="Guillou S."/>
            <person name="Cros-Aarteil S."/>
            <person name="Calhoun S."/>
            <person name="Haridas S."/>
            <person name="Kuo A."/>
            <person name="Mondo S."/>
            <person name="Pangilinan J."/>
            <person name="Riley R."/>
            <person name="Labutti K."/>
            <person name="Andreopoulos B."/>
            <person name="Lipzen A."/>
            <person name="Chen C."/>
            <person name="Yanf M."/>
            <person name="Daum C."/>
            <person name="Ng V."/>
            <person name="Clum A."/>
            <person name="Ohm R."/>
            <person name="Martin F."/>
            <person name="Silar P."/>
            <person name="Natvig D."/>
            <person name="Lalanne C."/>
            <person name="Gautier V."/>
            <person name="Ament-Velasquez S.L."/>
            <person name="Kruys A."/>
            <person name="Hutchinson M.I."/>
            <person name="Powell A.J."/>
            <person name="Barry K."/>
            <person name="Miller A.N."/>
            <person name="Grigoriev I.V."/>
            <person name="Debuchy R."/>
            <person name="Gladieux P."/>
            <person name="Thoren M.H."/>
            <person name="Johannesson H."/>
        </authorList>
    </citation>
    <scope>NUCLEOTIDE SEQUENCE</scope>
    <source>
        <strain evidence="2">PSN243</strain>
    </source>
</reference>
<reference evidence="2" key="1">
    <citation type="journal article" date="2023" name="Mol. Phylogenet. Evol.">
        <title>Genome-scale phylogeny and comparative genomics of the fungal order Sordariales.</title>
        <authorList>
            <person name="Hensen N."/>
            <person name="Bonometti L."/>
            <person name="Westerberg I."/>
            <person name="Brannstrom I.O."/>
            <person name="Guillou S."/>
            <person name="Cros-Aarteil S."/>
            <person name="Calhoun S."/>
            <person name="Haridas S."/>
            <person name="Kuo A."/>
            <person name="Mondo S."/>
            <person name="Pangilinan J."/>
            <person name="Riley R."/>
            <person name="LaButti K."/>
            <person name="Andreopoulos B."/>
            <person name="Lipzen A."/>
            <person name="Chen C."/>
            <person name="Yan M."/>
            <person name="Daum C."/>
            <person name="Ng V."/>
            <person name="Clum A."/>
            <person name="Steindorff A."/>
            <person name="Ohm R.A."/>
            <person name="Martin F."/>
            <person name="Silar P."/>
            <person name="Natvig D.O."/>
            <person name="Lalanne C."/>
            <person name="Gautier V."/>
            <person name="Ament-Velasquez S.L."/>
            <person name="Kruys A."/>
            <person name="Hutchinson M.I."/>
            <person name="Powell A.J."/>
            <person name="Barry K."/>
            <person name="Miller A.N."/>
            <person name="Grigoriev I.V."/>
            <person name="Debuchy R."/>
            <person name="Gladieux P."/>
            <person name="Hiltunen Thoren M."/>
            <person name="Johannesson H."/>
        </authorList>
    </citation>
    <scope>NUCLEOTIDE SEQUENCE</scope>
    <source>
        <strain evidence="2">PSN243</strain>
    </source>
</reference>
<feature type="compositionally biased region" description="Basic and acidic residues" evidence="1">
    <location>
        <begin position="69"/>
        <end position="89"/>
    </location>
</feature>
<feature type="compositionally biased region" description="Acidic residues" evidence="1">
    <location>
        <begin position="245"/>
        <end position="256"/>
    </location>
</feature>
<feature type="compositionally biased region" description="Basic and acidic residues" evidence="1">
    <location>
        <begin position="98"/>
        <end position="108"/>
    </location>
</feature>